<accession>A0A7G5BZJ8</accession>
<evidence type="ECO:0000313" key="2">
    <source>
        <dbReference type="Proteomes" id="UP000515679"/>
    </source>
</evidence>
<dbReference type="KEGG" id="cchl:FPL14_15140"/>
<dbReference type="EMBL" id="CP041969">
    <property type="protein sequence ID" value="QMV42382.1"/>
    <property type="molecule type" value="Genomic_DNA"/>
</dbReference>
<keyword evidence="2" id="KW-1185">Reference proteome</keyword>
<organism evidence="1 2">
    <name type="scientific">Cohnella cholangitidis</name>
    <dbReference type="NCBI Taxonomy" id="2598458"/>
    <lineage>
        <taxon>Bacteria</taxon>
        <taxon>Bacillati</taxon>
        <taxon>Bacillota</taxon>
        <taxon>Bacilli</taxon>
        <taxon>Bacillales</taxon>
        <taxon>Paenibacillaceae</taxon>
        <taxon>Cohnella</taxon>
    </lineage>
</organism>
<sequence>MSDIKVIVDAKGNLENNLKGMKIREAYQIHGTEVLELIEKQQMYNSTQKQEIKALLSQANLTDSEIKKIVFGPEITTEGMKTKPLGKLMRDLHKELKIYNIDV</sequence>
<dbReference type="RefSeq" id="WP_182298223.1">
    <property type="nucleotide sequence ID" value="NZ_CP041969.1"/>
</dbReference>
<protein>
    <submittedName>
        <fullName evidence="1">Uncharacterized protein</fullName>
    </submittedName>
</protein>
<proteinExistence type="predicted"/>
<dbReference type="Proteomes" id="UP000515679">
    <property type="component" value="Chromosome"/>
</dbReference>
<gene>
    <name evidence="1" type="ORF">FPL14_15140</name>
</gene>
<dbReference type="AlphaFoldDB" id="A0A7G5BZJ8"/>
<reference evidence="1 2" key="1">
    <citation type="submission" date="2019-07" db="EMBL/GenBank/DDBJ databases">
        <authorList>
            <person name="Kim J.K."/>
            <person name="Cheong H.-M."/>
            <person name="Choi Y."/>
            <person name="Hwang K.J."/>
            <person name="Lee S."/>
            <person name="Choi C."/>
        </authorList>
    </citation>
    <scope>NUCLEOTIDE SEQUENCE [LARGE SCALE GENOMIC DNA]</scope>
    <source>
        <strain evidence="1 2">KS 22</strain>
    </source>
</reference>
<evidence type="ECO:0000313" key="1">
    <source>
        <dbReference type="EMBL" id="QMV42382.1"/>
    </source>
</evidence>
<name>A0A7G5BZJ8_9BACL</name>